<evidence type="ECO:0000259" key="4">
    <source>
        <dbReference type="Pfam" id="PF09699"/>
    </source>
</evidence>
<dbReference type="InterPro" id="IPR036280">
    <property type="entry name" value="Multihaem_cyt_sf"/>
</dbReference>
<dbReference type="PANTHER" id="PTHR35038:SF8">
    <property type="entry name" value="C-TYPE POLYHEME CYTOCHROME OMCC"/>
    <property type="match status" value="1"/>
</dbReference>
<keyword evidence="7" id="KW-1185">Reference proteome</keyword>
<evidence type="ECO:0000256" key="2">
    <source>
        <dbReference type="PROSITE-ProRule" id="PRU00339"/>
    </source>
</evidence>
<dbReference type="EMBL" id="JBHSDU010000003">
    <property type="protein sequence ID" value="MFC4310721.1"/>
    <property type="molecule type" value="Genomic_DNA"/>
</dbReference>
<evidence type="ECO:0000313" key="7">
    <source>
        <dbReference type="Proteomes" id="UP001595904"/>
    </source>
</evidence>
<dbReference type="SMART" id="SM00028">
    <property type="entry name" value="TPR"/>
    <property type="match status" value="4"/>
</dbReference>
<dbReference type="InterPro" id="IPR011989">
    <property type="entry name" value="ARM-like"/>
</dbReference>
<dbReference type="Proteomes" id="UP001595904">
    <property type="component" value="Unassembled WGS sequence"/>
</dbReference>
<dbReference type="InterPro" id="IPR051829">
    <property type="entry name" value="Multiheme_Cytochr_ET"/>
</dbReference>
<keyword evidence="1" id="KW-0732">Signal</keyword>
<dbReference type="InterPro" id="IPR019734">
    <property type="entry name" value="TPR_rpt"/>
</dbReference>
<proteinExistence type="predicted"/>
<dbReference type="Pfam" id="PF13432">
    <property type="entry name" value="TPR_16"/>
    <property type="match status" value="1"/>
</dbReference>
<dbReference type="InterPro" id="IPR011990">
    <property type="entry name" value="TPR-like_helical_dom_sf"/>
</dbReference>
<keyword evidence="2" id="KW-0802">TPR repeat</keyword>
<evidence type="ECO:0000313" key="6">
    <source>
        <dbReference type="EMBL" id="MFC4310721.1"/>
    </source>
</evidence>
<evidence type="ECO:0000256" key="3">
    <source>
        <dbReference type="SAM" id="MobiDB-lite"/>
    </source>
</evidence>
<feature type="repeat" description="TPR" evidence="2">
    <location>
        <begin position="689"/>
        <end position="722"/>
    </location>
</feature>
<name>A0ABV8ST77_9GAMM</name>
<dbReference type="Pfam" id="PF14559">
    <property type="entry name" value="TPR_19"/>
    <property type="match status" value="1"/>
</dbReference>
<gene>
    <name evidence="6" type="ORF">ACFPN2_16630</name>
</gene>
<dbReference type="Gene3D" id="1.25.10.10">
    <property type="entry name" value="Leucine-rich Repeat Variant"/>
    <property type="match status" value="1"/>
</dbReference>
<dbReference type="Gene3D" id="1.25.40.10">
    <property type="entry name" value="Tetratricopeptide repeat domain"/>
    <property type="match status" value="2"/>
</dbReference>
<feature type="region of interest" description="Disordered" evidence="3">
    <location>
        <begin position="351"/>
        <end position="381"/>
    </location>
</feature>
<reference evidence="7" key="1">
    <citation type="journal article" date="2019" name="Int. J. Syst. Evol. Microbiol.">
        <title>The Global Catalogue of Microorganisms (GCM) 10K type strain sequencing project: providing services to taxonomists for standard genome sequencing and annotation.</title>
        <authorList>
            <consortium name="The Broad Institute Genomics Platform"/>
            <consortium name="The Broad Institute Genome Sequencing Center for Infectious Disease"/>
            <person name="Wu L."/>
            <person name="Ma J."/>
        </authorList>
    </citation>
    <scope>NUCLEOTIDE SEQUENCE [LARGE SCALE GENOMIC DNA]</scope>
    <source>
        <strain evidence="7">CGMCC 1.10759</strain>
    </source>
</reference>
<evidence type="ECO:0000256" key="1">
    <source>
        <dbReference type="ARBA" id="ARBA00022729"/>
    </source>
</evidence>
<feature type="domain" description="Cytochrome c-552/4" evidence="5">
    <location>
        <begin position="59"/>
        <end position="84"/>
    </location>
</feature>
<dbReference type="CDD" id="cd08168">
    <property type="entry name" value="Cytochrom_C3"/>
    <property type="match status" value="1"/>
</dbReference>
<dbReference type="Pfam" id="PF13435">
    <property type="entry name" value="Cytochrome_C554"/>
    <property type="match status" value="2"/>
</dbReference>
<evidence type="ECO:0000259" key="5">
    <source>
        <dbReference type="Pfam" id="PF13435"/>
    </source>
</evidence>
<dbReference type="RefSeq" id="WP_380598445.1">
    <property type="nucleotide sequence ID" value="NZ_JBHSDU010000003.1"/>
</dbReference>
<dbReference type="SUPFAM" id="SSF48452">
    <property type="entry name" value="TPR-like"/>
    <property type="match status" value="1"/>
</dbReference>
<feature type="domain" description="Cytochrome c-552/4" evidence="5">
    <location>
        <begin position="189"/>
        <end position="227"/>
    </location>
</feature>
<dbReference type="InterPro" id="IPR023155">
    <property type="entry name" value="Cyt_c-552/4"/>
</dbReference>
<dbReference type="InterPro" id="IPR010177">
    <property type="entry name" value="Paired_CXXCH_1"/>
</dbReference>
<feature type="compositionally biased region" description="Basic and acidic residues" evidence="3">
    <location>
        <begin position="359"/>
        <end position="370"/>
    </location>
</feature>
<dbReference type="SUPFAM" id="SSF48695">
    <property type="entry name" value="Multiheme cytochromes"/>
    <property type="match status" value="1"/>
</dbReference>
<dbReference type="PANTHER" id="PTHR35038">
    <property type="entry name" value="DISSIMILATORY SULFITE REDUCTASE SIRA"/>
    <property type="match status" value="1"/>
</dbReference>
<protein>
    <submittedName>
        <fullName evidence="6">Tetratricopeptide repeat protein</fullName>
    </submittedName>
</protein>
<dbReference type="PROSITE" id="PS50005">
    <property type="entry name" value="TPR"/>
    <property type="match status" value="2"/>
</dbReference>
<dbReference type="Pfam" id="PF09699">
    <property type="entry name" value="Paired_CXXCH_1"/>
    <property type="match status" value="1"/>
</dbReference>
<dbReference type="Gene3D" id="1.10.1130.10">
    <property type="entry name" value="Flavocytochrome C3, Chain A"/>
    <property type="match status" value="2"/>
</dbReference>
<feature type="repeat" description="TPR" evidence="2">
    <location>
        <begin position="583"/>
        <end position="616"/>
    </location>
</feature>
<organism evidence="6 7">
    <name type="scientific">Steroidobacter flavus</name>
    <dbReference type="NCBI Taxonomy" id="1842136"/>
    <lineage>
        <taxon>Bacteria</taxon>
        <taxon>Pseudomonadati</taxon>
        <taxon>Pseudomonadota</taxon>
        <taxon>Gammaproteobacteria</taxon>
        <taxon>Steroidobacterales</taxon>
        <taxon>Steroidobacteraceae</taxon>
        <taxon>Steroidobacter</taxon>
    </lineage>
</organism>
<accession>A0ABV8ST77</accession>
<comment type="caution">
    <text evidence="6">The sequence shown here is derived from an EMBL/GenBank/DDBJ whole genome shotgun (WGS) entry which is preliminary data.</text>
</comment>
<feature type="domain" description="Doubled CXXCH motif" evidence="4">
    <location>
        <begin position="318"/>
        <end position="346"/>
    </location>
</feature>
<sequence>MRRFGRRAWAASLVLIALVGGGLALLLFRQTESPAKTAAPTAAVPAHATVAATFVDESACATCHADQAKAWHGSHHDLAMQEPNASTVLGNFDNASFSKDGVRTRFFQRDGKYWINTDGADGKPADFEVKYTFGVEPLQQYLIELDRGRLQAFTIAWDVRARRWFSLYPKERIDHLDPLHWTQPSQNWNFMCAECHSTDLKKNFDLQTNSYKTSWKQIDVGCQACHGPASTHLESPAPGKKDFPVDFAGPDATVQVETCARCHSRRSVISENYRHGEKLMQTHLPALLTDDLYFPNGKIFDEVYEYGSFLQSKMHAKGVRCSDCHEPHSLKLRREGNQLCAGCHNASAPAARPSIDTSGLHKKEYDSPEHHFHKPGTPRSQCVDCHAPSRVYMQIDARRDHSFRIPRPDLTDGPDACTECHKARGPKWAAEQIAKWYGPNRRHETMFGETFAWYREAQGVNGVRPVRWATPELVNQLSHIATDASEPAIVRASAVARLTTYPGETALNALNSAVRDADPLVRAAAADAFSAYPPAQRSALLPLLTDPIRAVRVSAIASAPPESLSASAISEYEQAQLANADQPGAHINIGNLRASLGQVPEAEAAYQTAIRLDPTFGPAYVNLADLKSRTGENAVAIAVLKTGLEAQREEGPHSAALHHSLGLALIRERRYDDAIAELKAAAQAAPTYTQYAYVLGVALYDTGKKKEGMQTLENALRLRPYDRSLLTALAAYAREAGNEAAEKTYLESLSRALP</sequence>